<dbReference type="EMBL" id="JBBPBM010000019">
    <property type="protein sequence ID" value="KAK8553987.1"/>
    <property type="molecule type" value="Genomic_DNA"/>
</dbReference>
<reference evidence="1 2" key="1">
    <citation type="journal article" date="2024" name="G3 (Bethesda)">
        <title>Genome assembly of Hibiscus sabdariffa L. provides insights into metabolisms of medicinal natural products.</title>
        <authorList>
            <person name="Kim T."/>
        </authorList>
    </citation>
    <scope>NUCLEOTIDE SEQUENCE [LARGE SCALE GENOMIC DNA]</scope>
    <source>
        <strain evidence="1">TK-2024</strain>
        <tissue evidence="1">Old leaves</tissue>
    </source>
</reference>
<keyword evidence="2" id="KW-1185">Reference proteome</keyword>
<sequence>MVPRPRETPFSGSSFALHTNFTSQSGFGGRNVHSAWTTLAAFCRFGLQGVRRKYTWPRVYSVAMADWQKRLI</sequence>
<evidence type="ECO:0000313" key="1">
    <source>
        <dbReference type="EMBL" id="KAK8553987.1"/>
    </source>
</evidence>
<evidence type="ECO:0000313" key="2">
    <source>
        <dbReference type="Proteomes" id="UP001472677"/>
    </source>
</evidence>
<gene>
    <name evidence="1" type="ORF">V6N12_030966</name>
</gene>
<organism evidence="1 2">
    <name type="scientific">Hibiscus sabdariffa</name>
    <name type="common">roselle</name>
    <dbReference type="NCBI Taxonomy" id="183260"/>
    <lineage>
        <taxon>Eukaryota</taxon>
        <taxon>Viridiplantae</taxon>
        <taxon>Streptophyta</taxon>
        <taxon>Embryophyta</taxon>
        <taxon>Tracheophyta</taxon>
        <taxon>Spermatophyta</taxon>
        <taxon>Magnoliopsida</taxon>
        <taxon>eudicotyledons</taxon>
        <taxon>Gunneridae</taxon>
        <taxon>Pentapetalae</taxon>
        <taxon>rosids</taxon>
        <taxon>malvids</taxon>
        <taxon>Malvales</taxon>
        <taxon>Malvaceae</taxon>
        <taxon>Malvoideae</taxon>
        <taxon>Hibiscus</taxon>
    </lineage>
</organism>
<comment type="caution">
    <text evidence="1">The sequence shown here is derived from an EMBL/GenBank/DDBJ whole genome shotgun (WGS) entry which is preliminary data.</text>
</comment>
<accession>A0ABR2E7I8</accession>
<protein>
    <submittedName>
        <fullName evidence="1">Uncharacterized protein</fullName>
    </submittedName>
</protein>
<proteinExistence type="predicted"/>
<name>A0ABR2E7I8_9ROSI</name>
<dbReference type="Proteomes" id="UP001472677">
    <property type="component" value="Unassembled WGS sequence"/>
</dbReference>